<dbReference type="EMBL" id="JAGKQM010000018">
    <property type="protein sequence ID" value="KAH0864507.1"/>
    <property type="molecule type" value="Genomic_DNA"/>
</dbReference>
<organism evidence="2 3">
    <name type="scientific">Brassica napus</name>
    <name type="common">Rape</name>
    <dbReference type="NCBI Taxonomy" id="3708"/>
    <lineage>
        <taxon>Eukaryota</taxon>
        <taxon>Viridiplantae</taxon>
        <taxon>Streptophyta</taxon>
        <taxon>Embryophyta</taxon>
        <taxon>Tracheophyta</taxon>
        <taxon>Spermatophyta</taxon>
        <taxon>Magnoliopsida</taxon>
        <taxon>eudicotyledons</taxon>
        <taxon>Gunneridae</taxon>
        <taxon>Pentapetalae</taxon>
        <taxon>rosids</taxon>
        <taxon>malvids</taxon>
        <taxon>Brassicales</taxon>
        <taxon>Brassicaceae</taxon>
        <taxon>Brassiceae</taxon>
        <taxon>Brassica</taxon>
    </lineage>
</organism>
<keyword evidence="3" id="KW-1185">Reference proteome</keyword>
<feature type="region of interest" description="Disordered" evidence="1">
    <location>
        <begin position="1"/>
        <end position="36"/>
    </location>
</feature>
<evidence type="ECO:0000313" key="2">
    <source>
        <dbReference type="EMBL" id="KAH0864507.1"/>
    </source>
</evidence>
<dbReference type="Proteomes" id="UP000824890">
    <property type="component" value="Unassembled WGS sequence"/>
</dbReference>
<feature type="compositionally biased region" description="Polar residues" evidence="1">
    <location>
        <begin position="10"/>
        <end position="21"/>
    </location>
</feature>
<protein>
    <submittedName>
        <fullName evidence="2">Uncharacterized protein</fullName>
    </submittedName>
</protein>
<comment type="caution">
    <text evidence="2">The sequence shown here is derived from an EMBL/GenBank/DDBJ whole genome shotgun (WGS) entry which is preliminary data.</text>
</comment>
<proteinExistence type="predicted"/>
<reference evidence="2 3" key="1">
    <citation type="submission" date="2021-05" db="EMBL/GenBank/DDBJ databases">
        <title>Genome Assembly of Synthetic Allotetraploid Brassica napus Reveals Homoeologous Exchanges between Subgenomes.</title>
        <authorList>
            <person name="Davis J.T."/>
        </authorList>
    </citation>
    <scope>NUCLEOTIDE SEQUENCE [LARGE SCALE GENOMIC DNA]</scope>
    <source>
        <strain evidence="3">cv. Da-Ae</strain>
        <tissue evidence="2">Seedling</tissue>
    </source>
</reference>
<name>A0ABQ7YA90_BRANA</name>
<sequence length="87" mass="9792">MLAKQFMEVTEQSSDPPSTRPTVDFTMGGKHDTRRGTDLGEKCVVLMTEVRRRGTNLGENDRGEKCVVLMTEVRRRVTGCVSCGEKW</sequence>
<evidence type="ECO:0000256" key="1">
    <source>
        <dbReference type="SAM" id="MobiDB-lite"/>
    </source>
</evidence>
<gene>
    <name evidence="2" type="ORF">HID58_081718</name>
</gene>
<evidence type="ECO:0000313" key="3">
    <source>
        <dbReference type="Proteomes" id="UP000824890"/>
    </source>
</evidence>
<accession>A0ABQ7YA90</accession>